<proteinExistence type="predicted"/>
<accession>A0A3M7RXV2</accession>
<sequence length="108" mass="12146">MVVVGGVLLEELSCRLGLLFMASKSTLELGWSDCFKLTVLVCDDIGLINLTYTNKNLMIIVCGELITVLLIYDDFTLFTYNKKTSLYSKTLILFVYSGDLITDFEIIL</sequence>
<gene>
    <name evidence="1" type="ORF">BpHYR1_054089</name>
</gene>
<dbReference type="AlphaFoldDB" id="A0A3M7RXV2"/>
<keyword evidence="2" id="KW-1185">Reference proteome</keyword>
<dbReference type="Proteomes" id="UP000276133">
    <property type="component" value="Unassembled WGS sequence"/>
</dbReference>
<protein>
    <submittedName>
        <fullName evidence="1">Uncharacterized protein</fullName>
    </submittedName>
</protein>
<evidence type="ECO:0000313" key="1">
    <source>
        <dbReference type="EMBL" id="RNA28188.1"/>
    </source>
</evidence>
<organism evidence="1 2">
    <name type="scientific">Brachionus plicatilis</name>
    <name type="common">Marine rotifer</name>
    <name type="synonym">Brachionus muelleri</name>
    <dbReference type="NCBI Taxonomy" id="10195"/>
    <lineage>
        <taxon>Eukaryota</taxon>
        <taxon>Metazoa</taxon>
        <taxon>Spiralia</taxon>
        <taxon>Gnathifera</taxon>
        <taxon>Rotifera</taxon>
        <taxon>Eurotatoria</taxon>
        <taxon>Monogononta</taxon>
        <taxon>Pseudotrocha</taxon>
        <taxon>Ploima</taxon>
        <taxon>Brachionidae</taxon>
        <taxon>Brachionus</taxon>
    </lineage>
</organism>
<reference evidence="1 2" key="1">
    <citation type="journal article" date="2018" name="Sci. Rep.">
        <title>Genomic signatures of local adaptation to the degree of environmental predictability in rotifers.</title>
        <authorList>
            <person name="Franch-Gras L."/>
            <person name="Hahn C."/>
            <person name="Garcia-Roger E.M."/>
            <person name="Carmona M.J."/>
            <person name="Serra M."/>
            <person name="Gomez A."/>
        </authorList>
    </citation>
    <scope>NUCLEOTIDE SEQUENCE [LARGE SCALE GENOMIC DNA]</scope>
    <source>
        <strain evidence="1">HYR1</strain>
    </source>
</reference>
<feature type="non-terminal residue" evidence="1">
    <location>
        <position position="108"/>
    </location>
</feature>
<comment type="caution">
    <text evidence="1">The sequence shown here is derived from an EMBL/GenBank/DDBJ whole genome shotgun (WGS) entry which is preliminary data.</text>
</comment>
<evidence type="ECO:0000313" key="2">
    <source>
        <dbReference type="Proteomes" id="UP000276133"/>
    </source>
</evidence>
<name>A0A3M7RXV2_BRAPC</name>
<dbReference type="EMBL" id="REGN01002424">
    <property type="protein sequence ID" value="RNA28188.1"/>
    <property type="molecule type" value="Genomic_DNA"/>
</dbReference>